<dbReference type="Gramene" id="GBG67037">
    <property type="protein sequence ID" value="GBG67037"/>
    <property type="gene ID" value="CBR_g78818"/>
</dbReference>
<dbReference type="InterPro" id="IPR008906">
    <property type="entry name" value="HATC_C_dom"/>
</dbReference>
<dbReference type="Proteomes" id="UP000265515">
    <property type="component" value="Unassembled WGS sequence"/>
</dbReference>
<dbReference type="PANTHER" id="PTHR32166">
    <property type="entry name" value="OSJNBA0013A04.12 PROTEIN"/>
    <property type="match status" value="1"/>
</dbReference>
<evidence type="ECO:0000313" key="4">
    <source>
        <dbReference type="EMBL" id="GBG67037.1"/>
    </source>
</evidence>
<gene>
    <name evidence="4" type="ORF">CBR_g78818</name>
</gene>
<feature type="domain" description="DUF659" evidence="2">
    <location>
        <begin position="268"/>
        <end position="375"/>
    </location>
</feature>
<evidence type="ECO:0000259" key="2">
    <source>
        <dbReference type="Pfam" id="PF04937"/>
    </source>
</evidence>
<dbReference type="GO" id="GO:0046983">
    <property type="term" value="F:protein dimerization activity"/>
    <property type="evidence" value="ECO:0007669"/>
    <property type="project" value="InterPro"/>
</dbReference>
<feature type="compositionally biased region" description="Low complexity" evidence="1">
    <location>
        <begin position="856"/>
        <end position="873"/>
    </location>
</feature>
<feature type="compositionally biased region" description="Acidic residues" evidence="1">
    <location>
        <begin position="732"/>
        <end position="751"/>
    </location>
</feature>
<dbReference type="Pfam" id="PF04937">
    <property type="entry name" value="DUF659"/>
    <property type="match status" value="1"/>
</dbReference>
<feature type="domain" description="HAT C-terminal dimerisation" evidence="3">
    <location>
        <begin position="567"/>
        <end position="629"/>
    </location>
</feature>
<feature type="region of interest" description="Disordered" evidence="1">
    <location>
        <begin position="690"/>
        <end position="709"/>
    </location>
</feature>
<feature type="region of interest" description="Disordered" evidence="1">
    <location>
        <begin position="719"/>
        <end position="786"/>
    </location>
</feature>
<dbReference type="InterPro" id="IPR012337">
    <property type="entry name" value="RNaseH-like_sf"/>
</dbReference>
<sequence>MVAVTCLWDYNRRCSVSNCCLSRRVRPCSNRSLISFNVFDSPASTCVMACSSKASSSKATTAAKGKSQSKHLVFVAQPEERQKSLQNEKTVYTWIEQGQEADPKEYGQYRVRCRLCNQLFITSKSRAVQHFLKKRAACPYRTGEILHLLALDGANVKEGGATAQTMLHKYRMDNGIGEDCGLEADPLRQAATELEEHIVPPLAPGRESVVNIDTTQEVEPSEPDVVVGDETAPGPAGVPFNFIRLDKTKELREVYMELAARNARMDLPAFETIRTVALNIVYDNVRAEVRLLMDKWDIRGCTLITDWTQDKKSRVVLNFVAAGESGAVLIKVVDVSDGKKNVRALAKLWEEVIREIGVPRVNAICTDNASTNKKVLVMPTEVRFVFVYQMLIRIWDRRHVLKRMMDNGWLDIYWSSRKDREDAEDIFAHVRCDIWWQKVDTILSIMKPIYDLLRMMDSDGVAPSQLWGFDDLLSKRMRTMSANFLLSPARRDPRWLLNKDSPLVHNALKFFLTQLGGNSWGDLDSHEEVWNSLWTFHCQPLKEKIKDEDLCNRFAIADAYLERKTASQWWGLYGSKHIELQKIAMRVMAMWSTATPCERNWSSLDLVHSKRRNNLSSESVAKLVYIHWNMQLLRVPRSTTDGLIDLWATFFDEPEAPPVANDVAKDRREVDKEEEAARVARLKKIPKGRLPAGLLSDDSGSSDNEDSLWCDKADNRVHRARGGKGKGKAAVVEDEEDEWDDDDDDDDTDSDFEIRPCTGCTDSDTDGGRTDLWDVPEATSHLDNDDDLIVEDSEARDRRVRAEAQSLADRDRVMVQQRMAEENSRRLAVPAHLRTVEGHVQQQAEQRPQEPVQQLVEQNPQRVVRQQQEQRPQ</sequence>
<protein>
    <recommendedName>
        <fullName evidence="6">DUF659 domain-containing protein</fullName>
    </recommendedName>
</protein>
<evidence type="ECO:0000256" key="1">
    <source>
        <dbReference type="SAM" id="MobiDB-lite"/>
    </source>
</evidence>
<evidence type="ECO:0008006" key="6">
    <source>
        <dbReference type="Google" id="ProtNLM"/>
    </source>
</evidence>
<dbReference type="AlphaFoldDB" id="A0A388KAI9"/>
<evidence type="ECO:0000259" key="3">
    <source>
        <dbReference type="Pfam" id="PF05699"/>
    </source>
</evidence>
<keyword evidence="5" id="KW-1185">Reference proteome</keyword>
<dbReference type="PANTHER" id="PTHR32166:SF123">
    <property type="entry name" value="BED-TYPE DOMAIN-CONTAINING PROTEIN"/>
    <property type="match status" value="1"/>
</dbReference>
<name>A0A388KAI9_CHABU</name>
<reference evidence="4 5" key="1">
    <citation type="journal article" date="2018" name="Cell">
        <title>The Chara Genome: Secondary Complexity and Implications for Plant Terrestrialization.</title>
        <authorList>
            <person name="Nishiyama T."/>
            <person name="Sakayama H."/>
            <person name="Vries J.D."/>
            <person name="Buschmann H."/>
            <person name="Saint-Marcoux D."/>
            <person name="Ullrich K.K."/>
            <person name="Haas F.B."/>
            <person name="Vanderstraeten L."/>
            <person name="Becker D."/>
            <person name="Lang D."/>
            <person name="Vosolsobe S."/>
            <person name="Rombauts S."/>
            <person name="Wilhelmsson P.K.I."/>
            <person name="Janitza P."/>
            <person name="Kern R."/>
            <person name="Heyl A."/>
            <person name="Rumpler F."/>
            <person name="Villalobos L.I.A.C."/>
            <person name="Clay J.M."/>
            <person name="Skokan R."/>
            <person name="Toyoda A."/>
            <person name="Suzuki Y."/>
            <person name="Kagoshima H."/>
            <person name="Schijlen E."/>
            <person name="Tajeshwar N."/>
            <person name="Catarino B."/>
            <person name="Hetherington A.J."/>
            <person name="Saltykova A."/>
            <person name="Bonnot C."/>
            <person name="Breuninger H."/>
            <person name="Symeonidi A."/>
            <person name="Radhakrishnan G.V."/>
            <person name="Van Nieuwerburgh F."/>
            <person name="Deforce D."/>
            <person name="Chang C."/>
            <person name="Karol K.G."/>
            <person name="Hedrich R."/>
            <person name="Ulvskov P."/>
            <person name="Glockner G."/>
            <person name="Delwiche C.F."/>
            <person name="Petrasek J."/>
            <person name="Van de Peer Y."/>
            <person name="Friml J."/>
            <person name="Beilby M."/>
            <person name="Dolan L."/>
            <person name="Kohara Y."/>
            <person name="Sugano S."/>
            <person name="Fujiyama A."/>
            <person name="Delaux P.-M."/>
            <person name="Quint M."/>
            <person name="TheiBen G."/>
            <person name="Hagemann M."/>
            <person name="Harholt J."/>
            <person name="Dunand C."/>
            <person name="Zachgo S."/>
            <person name="Langdale J."/>
            <person name="Maumus F."/>
            <person name="Straeten D.V.D."/>
            <person name="Gould S.B."/>
            <person name="Rensing S.A."/>
        </authorList>
    </citation>
    <scope>NUCLEOTIDE SEQUENCE [LARGE SCALE GENOMIC DNA]</scope>
    <source>
        <strain evidence="4 5">S276</strain>
    </source>
</reference>
<accession>A0A388KAI9</accession>
<dbReference type="Pfam" id="PF05699">
    <property type="entry name" value="Dimer_Tnp_hAT"/>
    <property type="match status" value="1"/>
</dbReference>
<evidence type="ECO:0000313" key="5">
    <source>
        <dbReference type="Proteomes" id="UP000265515"/>
    </source>
</evidence>
<comment type="caution">
    <text evidence="4">The sequence shown here is derived from an EMBL/GenBank/DDBJ whole genome shotgun (WGS) entry which is preliminary data.</text>
</comment>
<dbReference type="SUPFAM" id="SSF53098">
    <property type="entry name" value="Ribonuclease H-like"/>
    <property type="match status" value="1"/>
</dbReference>
<dbReference type="EMBL" id="BFEA01000082">
    <property type="protein sequence ID" value="GBG67037.1"/>
    <property type="molecule type" value="Genomic_DNA"/>
</dbReference>
<dbReference type="InterPro" id="IPR007021">
    <property type="entry name" value="DUF659"/>
</dbReference>
<organism evidence="4 5">
    <name type="scientific">Chara braunii</name>
    <name type="common">Braun's stonewort</name>
    <dbReference type="NCBI Taxonomy" id="69332"/>
    <lineage>
        <taxon>Eukaryota</taxon>
        <taxon>Viridiplantae</taxon>
        <taxon>Streptophyta</taxon>
        <taxon>Charophyceae</taxon>
        <taxon>Charales</taxon>
        <taxon>Characeae</taxon>
        <taxon>Chara</taxon>
    </lineage>
</organism>
<dbReference type="OrthoDB" id="1937290at2759"/>
<feature type="region of interest" description="Disordered" evidence="1">
    <location>
        <begin position="837"/>
        <end position="873"/>
    </location>
</feature>
<proteinExistence type="predicted"/>